<protein>
    <recommendedName>
        <fullName evidence="3">Transposase</fullName>
    </recommendedName>
</protein>
<gene>
    <name evidence="1" type="ORF">RQC66_42195</name>
</gene>
<dbReference type="EMBL" id="JAVTLL010000048">
    <property type="protein sequence ID" value="MDT7847349.1"/>
    <property type="molecule type" value="Genomic_DNA"/>
</dbReference>
<evidence type="ECO:0008006" key="3">
    <source>
        <dbReference type="Google" id="ProtNLM"/>
    </source>
</evidence>
<name>A0ABU3M765_9ACTN</name>
<keyword evidence="2" id="KW-1185">Reference proteome</keyword>
<comment type="caution">
    <text evidence="1">The sequence shown here is derived from an EMBL/GenBank/DDBJ whole genome shotgun (WGS) entry which is preliminary data.</text>
</comment>
<reference evidence="2" key="1">
    <citation type="submission" date="2023-07" db="EMBL/GenBank/DDBJ databases">
        <title>Draft genome sequence of the endophytic actinobacterium Streptomyces justiciae WPN32, a potential antibiotic producer.</title>
        <authorList>
            <person name="Yasawong M."/>
            <person name="Pana W."/>
            <person name="Ganta P."/>
            <person name="Santapan N."/>
            <person name="Songngamsuk T."/>
            <person name="Phatcharaharikarn M."/>
            <person name="Kerdtoob S."/>
            <person name="Nantapong N."/>
        </authorList>
    </citation>
    <scope>NUCLEOTIDE SEQUENCE [LARGE SCALE GENOMIC DNA]</scope>
    <source>
        <strain evidence="2">WPN32</strain>
    </source>
</reference>
<accession>A0ABU3M765</accession>
<organism evidence="1 2">
    <name type="scientific">Streptomyces justiciae</name>
    <dbReference type="NCBI Taxonomy" id="2780140"/>
    <lineage>
        <taxon>Bacteria</taxon>
        <taxon>Bacillati</taxon>
        <taxon>Actinomycetota</taxon>
        <taxon>Actinomycetes</taxon>
        <taxon>Kitasatosporales</taxon>
        <taxon>Streptomycetaceae</taxon>
        <taxon>Streptomyces</taxon>
    </lineage>
</organism>
<proteinExistence type="predicted"/>
<dbReference type="RefSeq" id="WP_314207545.1">
    <property type="nucleotide sequence ID" value="NZ_JAVTLL010000048.1"/>
</dbReference>
<sequence>MNRRLEHLTEQEQEIQSQIRRSIVDRGHSQCAWEKRWARAARHQ</sequence>
<evidence type="ECO:0000313" key="1">
    <source>
        <dbReference type="EMBL" id="MDT7847349.1"/>
    </source>
</evidence>
<dbReference type="Proteomes" id="UP001257948">
    <property type="component" value="Unassembled WGS sequence"/>
</dbReference>
<evidence type="ECO:0000313" key="2">
    <source>
        <dbReference type="Proteomes" id="UP001257948"/>
    </source>
</evidence>